<dbReference type="PANTHER" id="PTHR12317">
    <property type="entry name" value="DIACYLGLYCEROL O-ACYLTRANSFERASE"/>
    <property type="match status" value="1"/>
</dbReference>
<gene>
    <name evidence="15" type="primary">MOGAT1</name>
    <name evidence="15" type="ORF">Tcan_16958</name>
</gene>
<comment type="pathway">
    <text evidence="2">Glycerolipid metabolism; triacylglycerol biosynthesis.</text>
</comment>
<evidence type="ECO:0000313" key="16">
    <source>
        <dbReference type="Proteomes" id="UP000031036"/>
    </source>
</evidence>
<keyword evidence="13 15" id="KW-0012">Acyltransferase</keyword>
<dbReference type="GO" id="GO:0006071">
    <property type="term" value="P:glycerol metabolic process"/>
    <property type="evidence" value="ECO:0007669"/>
    <property type="project" value="UniProtKB-KW"/>
</dbReference>
<keyword evidence="9 14" id="KW-0256">Endoplasmic reticulum</keyword>
<dbReference type="PANTHER" id="PTHR12317:SF0">
    <property type="entry name" value="ACYLTRANSFERASE"/>
    <property type="match status" value="1"/>
</dbReference>
<comment type="similarity">
    <text evidence="4 14">Belongs to the diacylglycerol acyltransferase family.</text>
</comment>
<dbReference type="Proteomes" id="UP000031036">
    <property type="component" value="Unassembled WGS sequence"/>
</dbReference>
<keyword evidence="7 14" id="KW-0812">Transmembrane</keyword>
<dbReference type="CDD" id="cd07987">
    <property type="entry name" value="LPLAT_MGAT-like"/>
    <property type="match status" value="1"/>
</dbReference>
<dbReference type="GO" id="GO:0019432">
    <property type="term" value="P:triglyceride biosynthetic process"/>
    <property type="evidence" value="ECO:0007669"/>
    <property type="project" value="TreeGrafter"/>
</dbReference>
<comment type="caution">
    <text evidence="14">Lacks conserved residue(s) required for the propagation of feature annotation.</text>
</comment>
<evidence type="ECO:0000256" key="3">
    <source>
        <dbReference type="ARBA" id="ARBA00005189"/>
    </source>
</evidence>
<evidence type="ECO:0000256" key="6">
    <source>
        <dbReference type="ARBA" id="ARBA00022679"/>
    </source>
</evidence>
<evidence type="ECO:0000256" key="8">
    <source>
        <dbReference type="ARBA" id="ARBA00022798"/>
    </source>
</evidence>
<evidence type="ECO:0000256" key="7">
    <source>
        <dbReference type="ARBA" id="ARBA00022692"/>
    </source>
</evidence>
<keyword evidence="8" id="KW-0319">Glycerol metabolism</keyword>
<evidence type="ECO:0000256" key="11">
    <source>
        <dbReference type="ARBA" id="ARBA00023098"/>
    </source>
</evidence>
<comment type="caution">
    <text evidence="15">The sequence shown here is derived from an EMBL/GenBank/DDBJ whole genome shotgun (WGS) entry which is preliminary data.</text>
</comment>
<proteinExistence type="inferred from homology"/>
<comment type="subcellular location">
    <subcellularLocation>
        <location evidence="1 14">Endoplasmic reticulum membrane</location>
        <topology evidence="1 14">Multi-pass membrane protein</topology>
    </subcellularLocation>
</comment>
<keyword evidence="6 14" id="KW-0808">Transferase</keyword>
<name>A0A0B2V9P9_TOXCA</name>
<dbReference type="OrthoDB" id="264532at2759"/>
<dbReference type="InterPro" id="IPR007130">
    <property type="entry name" value="DAGAT"/>
</dbReference>
<accession>A0A0B2V9P9</accession>
<sequence>MYVYLRKAFQPNVFGRNAHFVVLFFCFIVLVLKWVTALYVIWFIYDFRCPERGSRPCRLLQNGVQWKYFAKYFPMELVKTAELTPEHNYIIGSHPHGIMSLGAFATFCTNGTGFWEAYPGLKSYLATLNGQFWFPFRREHILKSGVIACSKSSLSYVLSSGKGVAVAIVLGGAEEALDAHPNCYDLLLLRRRGFVRLALETGTYLVPAYNFGENETFTQVTNKRGTLLRKIQVEFRRYAGFSSPIFSGRGIFNYTFGILPFRTPIHTVIGKPIVVEKKLNPTKEEVDRLHQIYCNELRKLFDEHKGKYGIAEDVHLNFY</sequence>
<dbReference type="Pfam" id="PF03982">
    <property type="entry name" value="DAGAT"/>
    <property type="match status" value="1"/>
</dbReference>
<evidence type="ECO:0000256" key="5">
    <source>
        <dbReference type="ARBA" id="ARBA00022516"/>
    </source>
</evidence>
<evidence type="ECO:0000256" key="12">
    <source>
        <dbReference type="ARBA" id="ARBA00023136"/>
    </source>
</evidence>
<evidence type="ECO:0000256" key="14">
    <source>
        <dbReference type="RuleBase" id="RU367023"/>
    </source>
</evidence>
<keyword evidence="5" id="KW-0444">Lipid biosynthesis</keyword>
<keyword evidence="16" id="KW-1185">Reference proteome</keyword>
<evidence type="ECO:0000256" key="9">
    <source>
        <dbReference type="ARBA" id="ARBA00022824"/>
    </source>
</evidence>
<evidence type="ECO:0000256" key="1">
    <source>
        <dbReference type="ARBA" id="ARBA00004477"/>
    </source>
</evidence>
<comment type="pathway">
    <text evidence="3">Lipid metabolism.</text>
</comment>
<keyword evidence="10 14" id="KW-1133">Transmembrane helix</keyword>
<dbReference type="EC" id="2.3.1.-" evidence="14"/>
<evidence type="ECO:0000313" key="15">
    <source>
        <dbReference type="EMBL" id="KHN80186.1"/>
    </source>
</evidence>
<dbReference type="GO" id="GO:0005789">
    <property type="term" value="C:endoplasmic reticulum membrane"/>
    <property type="evidence" value="ECO:0007669"/>
    <property type="project" value="UniProtKB-SubCell"/>
</dbReference>
<dbReference type="GO" id="GO:0004144">
    <property type="term" value="F:diacylglycerol O-acyltransferase activity"/>
    <property type="evidence" value="ECO:0007669"/>
    <property type="project" value="TreeGrafter"/>
</dbReference>
<evidence type="ECO:0000256" key="10">
    <source>
        <dbReference type="ARBA" id="ARBA00022989"/>
    </source>
</evidence>
<evidence type="ECO:0000256" key="13">
    <source>
        <dbReference type="ARBA" id="ARBA00023315"/>
    </source>
</evidence>
<dbReference type="AlphaFoldDB" id="A0A0B2V9P9"/>
<evidence type="ECO:0000256" key="4">
    <source>
        <dbReference type="ARBA" id="ARBA00005420"/>
    </source>
</evidence>
<dbReference type="OMA" id="FPFRREF"/>
<evidence type="ECO:0000256" key="2">
    <source>
        <dbReference type="ARBA" id="ARBA00004771"/>
    </source>
</evidence>
<keyword evidence="11" id="KW-0443">Lipid metabolism</keyword>
<dbReference type="EMBL" id="JPKZ01001758">
    <property type="protein sequence ID" value="KHN80186.1"/>
    <property type="molecule type" value="Genomic_DNA"/>
</dbReference>
<feature type="transmembrane region" description="Helical" evidence="14">
    <location>
        <begin position="20"/>
        <end position="45"/>
    </location>
</feature>
<protein>
    <recommendedName>
        <fullName evidence="14">Acyltransferase</fullName>
        <ecNumber evidence="14">2.3.1.-</ecNumber>
    </recommendedName>
</protein>
<organism evidence="15 16">
    <name type="scientific">Toxocara canis</name>
    <name type="common">Canine roundworm</name>
    <dbReference type="NCBI Taxonomy" id="6265"/>
    <lineage>
        <taxon>Eukaryota</taxon>
        <taxon>Metazoa</taxon>
        <taxon>Ecdysozoa</taxon>
        <taxon>Nematoda</taxon>
        <taxon>Chromadorea</taxon>
        <taxon>Rhabditida</taxon>
        <taxon>Spirurina</taxon>
        <taxon>Ascaridomorpha</taxon>
        <taxon>Ascaridoidea</taxon>
        <taxon>Toxocaridae</taxon>
        <taxon>Toxocara</taxon>
    </lineage>
</organism>
<reference evidence="15 16" key="1">
    <citation type="submission" date="2014-11" db="EMBL/GenBank/DDBJ databases">
        <title>Genetic blueprint of the zoonotic pathogen Toxocara canis.</title>
        <authorList>
            <person name="Zhu X.-Q."/>
            <person name="Korhonen P.K."/>
            <person name="Cai H."/>
            <person name="Young N.D."/>
            <person name="Nejsum P."/>
            <person name="von Samson-Himmelstjerna G."/>
            <person name="Boag P.R."/>
            <person name="Tan P."/>
            <person name="Li Q."/>
            <person name="Min J."/>
            <person name="Yang Y."/>
            <person name="Wang X."/>
            <person name="Fang X."/>
            <person name="Hall R.S."/>
            <person name="Hofmann A."/>
            <person name="Sternberg P.W."/>
            <person name="Jex A.R."/>
            <person name="Gasser R.B."/>
        </authorList>
    </citation>
    <scope>NUCLEOTIDE SEQUENCE [LARGE SCALE GENOMIC DNA]</scope>
    <source>
        <strain evidence="15">PN_DK_2014</strain>
    </source>
</reference>
<keyword evidence="12 14" id="KW-0472">Membrane</keyword>
<dbReference type="STRING" id="6265.A0A0B2V9P9"/>